<evidence type="ECO:0000256" key="1">
    <source>
        <dbReference type="SAM" id="MobiDB-lite"/>
    </source>
</evidence>
<evidence type="ECO:0000259" key="2">
    <source>
        <dbReference type="Pfam" id="PF14214"/>
    </source>
</evidence>
<dbReference type="EMBL" id="FUEG01000006">
    <property type="protein sequence ID" value="SJL05833.1"/>
    <property type="molecule type" value="Genomic_DNA"/>
</dbReference>
<feature type="region of interest" description="Disordered" evidence="1">
    <location>
        <begin position="1158"/>
        <end position="1205"/>
    </location>
</feature>
<organism evidence="4 5">
    <name type="scientific">Armillaria ostoyae</name>
    <name type="common">Armillaria root rot fungus</name>
    <dbReference type="NCBI Taxonomy" id="47428"/>
    <lineage>
        <taxon>Eukaryota</taxon>
        <taxon>Fungi</taxon>
        <taxon>Dikarya</taxon>
        <taxon>Basidiomycota</taxon>
        <taxon>Agaricomycotina</taxon>
        <taxon>Agaricomycetes</taxon>
        <taxon>Agaricomycetidae</taxon>
        <taxon>Agaricales</taxon>
        <taxon>Marasmiineae</taxon>
        <taxon>Physalacriaceae</taxon>
        <taxon>Armillaria</taxon>
    </lineage>
</organism>
<dbReference type="InterPro" id="IPR046700">
    <property type="entry name" value="DUF6570"/>
</dbReference>
<name>A0A284RAN5_ARMOS</name>
<dbReference type="OrthoDB" id="3229882at2759"/>
<dbReference type="AlphaFoldDB" id="A0A284RAN5"/>
<keyword evidence="5" id="KW-1185">Reference proteome</keyword>
<dbReference type="Pfam" id="PF20209">
    <property type="entry name" value="DUF6570"/>
    <property type="match status" value="1"/>
</dbReference>
<dbReference type="Proteomes" id="UP000219338">
    <property type="component" value="Unassembled WGS sequence"/>
</dbReference>
<evidence type="ECO:0000313" key="4">
    <source>
        <dbReference type="EMBL" id="SJL05833.1"/>
    </source>
</evidence>
<gene>
    <name evidence="4" type="ORF">ARMOST_09169</name>
</gene>
<feature type="domain" description="Helitron helicase-like" evidence="2">
    <location>
        <begin position="529"/>
        <end position="747"/>
    </location>
</feature>
<sequence length="1248" mass="140212">MFARYVPLVSAGSSDLPLSSRYARHNIREGGGRGAHLYIDHDSVAPYLDVKAEFMGIAPAVRYRYSAHVPYDRPAPDDSAIISVRLPLGVIASGVPLLELRRIVRLHDTGIGCRVPKAGIVEALKDHHCDACESHVTLLKVIPIFAVKDEPKSSIQDHGKYDVRLDREIPTGAYPPAPLDSAREASIIRSCVDNMQPTIFKEAGCCVCGQLTPLNQLSLARHVARFFSILENEECTCKERFSDEDPIVSLPGPVVDKGTELICLKCRAAVRKGNVPRHALSRGLWLGEVPEVLSRLSFVERLLISRVRHSCCFVRVALALYPEFGSRKMISHVVSFESPMSKIYTVLPPPREELDEVLAVIFTGPSKPTEEEMKRTPLLVRHKNIMDSLTWLCLNHRDYEDVDISTENLSTYEDGKAPVVVVYKDCMSNKVPEGTSIFDNEEADGTTEGPCPVVVHGIVGEHLETTAIETQKTMAARHFKANKGVLAVGHALTPQSMYNNPSLYPSMFPWLFPYGVGSIGSLHLSDKVHKRWLLMYHDKRFQEDINFPFIAFSHEQIRASTTGGFLLADKDKFFEISERIHCIDEAVLESLSTRMSNGDTVVPTTDAEKDCFRLLNDLDHVSHRVQGSLTSKKYMRNEAYSLMAAEGAPAWYFTMAPSDHNHPICMYWAGCDIEFDPIPLEERERVRLVTKNPIAAARFFNFMVELFICCVLRVGDTTLSGLFGDAAMYYGMVEQQGRLTLHLHMIIWLCCSLSPQQVRDRLLSDDSLFRTELVAYLESVHKGEYFTGSQADVSQARHVVAMEPGYAEFTEILPTSPPPHCDTKDCSKCTRGDTSVSWWQYFKKMVDMIINKCNIHKCGSNTWEDGTLKGNANAKGCLDNKWKKCKARFPRKIMEESNVDAETGHLNIKKREAWINTFAPLISYIFRCNTDVTSLRSGTAIKAVLIYVTDYITKPGLKTHAIFNCIRAIYQKSREQPGDPEKTRKDCARKLMTQMVNVLGAKTELGSPMICTYLLGLLDHYTNRTFVTFYWKSFVAEAINVWKGEDETVEAVKVTLCKSRGTIIGISPVEDYVHRPPSLDSMNLYDWMCSCERFSNSTGCKRPTDVPSDDIPDVEDTSHTLDADILDGDSCGSADDIYDDPVDDIDATASLDDFIVDDDDDDDIDQGMVRGLIPDDDRRVPYAGMESDPETDDENRPHTRGRKSKIQKLQFSLEHPMHDTHHVRVRSIADRRVPNFVGGLLPRKDKGD</sequence>
<dbReference type="OMA" id="REAWINT"/>
<dbReference type="STRING" id="47428.A0A284RAN5"/>
<reference evidence="5" key="1">
    <citation type="journal article" date="2017" name="Nat. Ecol. Evol.">
        <title>Genome expansion and lineage-specific genetic innovations in the forest pathogenic fungi Armillaria.</title>
        <authorList>
            <person name="Sipos G."/>
            <person name="Prasanna A.N."/>
            <person name="Walter M.C."/>
            <person name="O'Connor E."/>
            <person name="Balint B."/>
            <person name="Krizsan K."/>
            <person name="Kiss B."/>
            <person name="Hess J."/>
            <person name="Varga T."/>
            <person name="Slot J."/>
            <person name="Riley R."/>
            <person name="Boka B."/>
            <person name="Rigling D."/>
            <person name="Barry K."/>
            <person name="Lee J."/>
            <person name="Mihaltcheva S."/>
            <person name="LaButti K."/>
            <person name="Lipzen A."/>
            <person name="Waldron R."/>
            <person name="Moloney N.M."/>
            <person name="Sperisen C."/>
            <person name="Kredics L."/>
            <person name="Vagvoelgyi C."/>
            <person name="Patrignani A."/>
            <person name="Fitzpatrick D."/>
            <person name="Nagy I."/>
            <person name="Doyle S."/>
            <person name="Anderson J.B."/>
            <person name="Grigoriev I.V."/>
            <person name="Gueldener U."/>
            <person name="Muensterkoetter M."/>
            <person name="Nagy L.G."/>
        </authorList>
    </citation>
    <scope>NUCLEOTIDE SEQUENCE [LARGE SCALE GENOMIC DNA]</scope>
    <source>
        <strain evidence="5">C18/9</strain>
    </source>
</reference>
<evidence type="ECO:0000259" key="3">
    <source>
        <dbReference type="Pfam" id="PF20209"/>
    </source>
</evidence>
<evidence type="ECO:0000313" key="5">
    <source>
        <dbReference type="Proteomes" id="UP000219338"/>
    </source>
</evidence>
<proteinExistence type="predicted"/>
<protein>
    <submittedName>
        <fullName evidence="4">Uncharacterized protein</fullName>
    </submittedName>
</protein>
<accession>A0A284RAN5</accession>
<dbReference type="Pfam" id="PF14214">
    <property type="entry name" value="Helitron_like_N"/>
    <property type="match status" value="1"/>
</dbReference>
<feature type="domain" description="DUF6570" evidence="3">
    <location>
        <begin position="272"/>
        <end position="409"/>
    </location>
</feature>
<dbReference type="InterPro" id="IPR025476">
    <property type="entry name" value="Helitron_helicase-like"/>
</dbReference>